<evidence type="ECO:0000256" key="8">
    <source>
        <dbReference type="ARBA" id="ARBA00022881"/>
    </source>
</evidence>
<dbReference type="PROSITE" id="PS51192">
    <property type="entry name" value="HELICASE_ATP_BIND_1"/>
    <property type="match status" value="1"/>
</dbReference>
<dbReference type="PROSITE" id="PS50151">
    <property type="entry name" value="UVR"/>
    <property type="match status" value="1"/>
</dbReference>
<dbReference type="SMART" id="SM00487">
    <property type="entry name" value="DEXDc"/>
    <property type="match status" value="1"/>
</dbReference>
<evidence type="ECO:0000256" key="2">
    <source>
        <dbReference type="ARBA" id="ARBA00008533"/>
    </source>
</evidence>
<keyword evidence="7 12" id="KW-0067">ATP-binding</keyword>
<dbReference type="Pfam" id="PF04851">
    <property type="entry name" value="ResIII"/>
    <property type="match status" value="1"/>
</dbReference>
<evidence type="ECO:0000256" key="6">
    <source>
        <dbReference type="ARBA" id="ARBA00022769"/>
    </source>
</evidence>
<evidence type="ECO:0000256" key="7">
    <source>
        <dbReference type="ARBA" id="ARBA00022840"/>
    </source>
</evidence>
<keyword evidence="5 12" id="KW-0227">DNA damage</keyword>
<gene>
    <name evidence="12 18" type="primary">uvrB</name>
    <name evidence="18" type="ORF">EYB53_000540</name>
</gene>
<dbReference type="InterPro" id="IPR004807">
    <property type="entry name" value="UvrB"/>
</dbReference>
<dbReference type="InterPro" id="IPR027417">
    <property type="entry name" value="P-loop_NTPase"/>
</dbReference>
<evidence type="ECO:0000259" key="16">
    <source>
        <dbReference type="PROSITE" id="PS51192"/>
    </source>
</evidence>
<organism evidence="18 19">
    <name type="scientific">Candidatus Chloroploca mongolica</name>
    <dbReference type="NCBI Taxonomy" id="2528176"/>
    <lineage>
        <taxon>Bacteria</taxon>
        <taxon>Bacillati</taxon>
        <taxon>Chloroflexota</taxon>
        <taxon>Chloroflexia</taxon>
        <taxon>Chloroflexales</taxon>
        <taxon>Chloroflexineae</taxon>
        <taxon>Oscillochloridaceae</taxon>
        <taxon>Candidatus Chloroploca</taxon>
    </lineage>
</organism>
<keyword evidence="9 12" id="KW-0234">DNA repair</keyword>
<dbReference type="InterPro" id="IPR001943">
    <property type="entry name" value="UVR_dom"/>
</dbReference>
<dbReference type="NCBIfam" id="NF003673">
    <property type="entry name" value="PRK05298.1"/>
    <property type="match status" value="1"/>
</dbReference>
<dbReference type="SMART" id="SM00490">
    <property type="entry name" value="HELICc"/>
    <property type="match status" value="1"/>
</dbReference>
<evidence type="ECO:0000313" key="19">
    <source>
        <dbReference type="Proteomes" id="UP001193081"/>
    </source>
</evidence>
<feature type="binding site" evidence="12">
    <location>
        <begin position="37"/>
        <end position="44"/>
    </location>
    <ligand>
        <name>ATP</name>
        <dbReference type="ChEBI" id="CHEBI:30616"/>
    </ligand>
</feature>
<dbReference type="EMBL" id="SIJK02000001">
    <property type="protein sequence ID" value="MBP1464182.1"/>
    <property type="molecule type" value="Genomic_DNA"/>
</dbReference>
<evidence type="ECO:0000256" key="14">
    <source>
        <dbReference type="SAM" id="Coils"/>
    </source>
</evidence>
<evidence type="ECO:0000256" key="11">
    <source>
        <dbReference type="ARBA" id="ARBA00029504"/>
    </source>
</evidence>
<comment type="subunit">
    <text evidence="10 12 13">Forms a heterotetramer with UvrA during the search for lesions. Interacts with UvrC in an incision complex.</text>
</comment>
<dbReference type="HAMAP" id="MF_00204">
    <property type="entry name" value="UvrB"/>
    <property type="match status" value="1"/>
</dbReference>
<evidence type="ECO:0000313" key="18">
    <source>
        <dbReference type="EMBL" id="MBP1464182.1"/>
    </source>
</evidence>
<dbReference type="Pfam" id="PF12344">
    <property type="entry name" value="UvrB"/>
    <property type="match status" value="1"/>
</dbReference>
<dbReference type="Pfam" id="PF00271">
    <property type="entry name" value="Helicase_C"/>
    <property type="match status" value="1"/>
</dbReference>
<keyword evidence="14" id="KW-0175">Coiled coil</keyword>
<evidence type="ECO:0000256" key="1">
    <source>
        <dbReference type="ARBA" id="ARBA00004496"/>
    </source>
</evidence>
<protein>
    <recommendedName>
        <fullName evidence="11 12">UvrABC system protein B</fullName>
        <shortName evidence="12">Protein UvrB</shortName>
    </recommendedName>
    <alternativeName>
        <fullName evidence="12">Excinuclease ABC subunit B</fullName>
    </alternativeName>
</protein>
<dbReference type="InterPro" id="IPR036876">
    <property type="entry name" value="UVR_dom_sf"/>
</dbReference>
<keyword evidence="4 12" id="KW-0547">Nucleotide-binding</keyword>
<evidence type="ECO:0000256" key="10">
    <source>
        <dbReference type="ARBA" id="ARBA00026033"/>
    </source>
</evidence>
<dbReference type="Gene3D" id="4.10.860.10">
    <property type="entry name" value="UVR domain"/>
    <property type="match status" value="1"/>
</dbReference>
<evidence type="ECO:0000256" key="4">
    <source>
        <dbReference type="ARBA" id="ARBA00022741"/>
    </source>
</evidence>
<evidence type="ECO:0000256" key="3">
    <source>
        <dbReference type="ARBA" id="ARBA00022490"/>
    </source>
</evidence>
<evidence type="ECO:0000259" key="17">
    <source>
        <dbReference type="PROSITE" id="PS51194"/>
    </source>
</evidence>
<dbReference type="InterPro" id="IPR001650">
    <property type="entry name" value="Helicase_C-like"/>
</dbReference>
<dbReference type="SUPFAM" id="SSF46600">
    <property type="entry name" value="C-terminal UvrC-binding domain of UvrB"/>
    <property type="match status" value="1"/>
</dbReference>
<dbReference type="CDD" id="cd18790">
    <property type="entry name" value="SF2_C_UvrB"/>
    <property type="match status" value="1"/>
</dbReference>
<dbReference type="SUPFAM" id="SSF52540">
    <property type="entry name" value="P-loop containing nucleoside triphosphate hydrolases"/>
    <property type="match status" value="2"/>
</dbReference>
<dbReference type="InterPro" id="IPR024759">
    <property type="entry name" value="UvrB_YAD/RRR_dom"/>
</dbReference>
<comment type="caution">
    <text evidence="18">The sequence shown here is derived from an EMBL/GenBank/DDBJ whole genome shotgun (WGS) entry which is preliminary data.</text>
</comment>
<accession>A0ABS4D426</accession>
<evidence type="ECO:0000259" key="15">
    <source>
        <dbReference type="PROSITE" id="PS50151"/>
    </source>
</evidence>
<dbReference type="GO" id="GO:0016787">
    <property type="term" value="F:hydrolase activity"/>
    <property type="evidence" value="ECO:0007669"/>
    <property type="project" value="UniProtKB-KW"/>
</dbReference>
<dbReference type="Pfam" id="PF02151">
    <property type="entry name" value="UVR"/>
    <property type="match status" value="1"/>
</dbReference>
<comment type="domain">
    <text evidence="12">The beta-hairpin motif is involved in DNA binding.</text>
</comment>
<dbReference type="PROSITE" id="PS51194">
    <property type="entry name" value="HELICASE_CTER"/>
    <property type="match status" value="1"/>
</dbReference>
<keyword evidence="6 12" id="KW-0228">DNA excision</keyword>
<evidence type="ECO:0000256" key="13">
    <source>
        <dbReference type="RuleBase" id="RU003587"/>
    </source>
</evidence>
<sequence>MSFRIEAPYQPTGDQPQAIAQLVEGIEKNYRQQTLLGVTGSGKTFVMSHVFAQMQRPALVLAHNKTLVSQLWAEFRDFLPDAAVEMFISYYDEYTPEAYVPSKDLYIEKEASINEEIDRLRHAATQALFTRRDVLIVASVSAIYGLGSPHDYGQVMVSLRQGEIRNRDKLLRQLIDLQFERNDLDFHRGTFRVRGDTLDVLPANAETALRVEFWGDEIERMTEFDPLTGEVILLRTTAEIYPAKHFVATKEKLAVAVGNIQDELGERLRELEAEGKNLEAARLKQRTMYDLEMLSEVGYCSGIENYSRHLDGRAAGQTPWTLLDYFPDDFLLFVDESHITLPQVRGMFLGDRHRKQTLVDYGFRLPSALDNRPLQFDEFSQHIYQVVYVSATPGPVERTQSEQIVEQIIRPTGLIDPVVQVRPTKGQVDDLIAEVRQRVKAGQRALVTTLTKRMAEDLADYLKEMSVRTMYLHSDIDTIERVEILRDLRLGVYDVVVGINLLREGLDLPEVSLVCILDADKEGFLRSETSLIQTIGRAARHIEGTVIMYADTITPSMNAAIKETQRRRDIQMAHNLRHNITPVGISKGVRDLTDRIKRMAEERDAYNVSGKAPAAAPPGPGVPREELHKLIKDLEKQMKQAARDLQFEQAAGLRDQIVELRKTLALQEEER</sequence>
<dbReference type="PANTHER" id="PTHR24029:SF0">
    <property type="entry name" value="UVRABC SYSTEM PROTEIN B"/>
    <property type="match status" value="1"/>
</dbReference>
<keyword evidence="8 12" id="KW-0267">Excision nuclease</keyword>
<name>A0ABS4D426_9CHLR</name>
<dbReference type="Proteomes" id="UP001193081">
    <property type="component" value="Unassembled WGS sequence"/>
</dbReference>
<dbReference type="Gene3D" id="3.40.50.300">
    <property type="entry name" value="P-loop containing nucleotide triphosphate hydrolases"/>
    <property type="match status" value="3"/>
</dbReference>
<keyword evidence="18" id="KW-0378">Hydrolase</keyword>
<dbReference type="Pfam" id="PF17757">
    <property type="entry name" value="UvrB_inter"/>
    <property type="match status" value="1"/>
</dbReference>
<dbReference type="PANTHER" id="PTHR24029">
    <property type="entry name" value="UVRABC SYSTEM PROTEIN B"/>
    <property type="match status" value="1"/>
</dbReference>
<evidence type="ECO:0000256" key="12">
    <source>
        <dbReference type="HAMAP-Rule" id="MF_00204"/>
    </source>
</evidence>
<feature type="domain" description="Helicase C-terminal" evidence="17">
    <location>
        <begin position="427"/>
        <end position="593"/>
    </location>
</feature>
<dbReference type="InterPro" id="IPR006935">
    <property type="entry name" value="Helicase/UvrB_N"/>
</dbReference>
<dbReference type="NCBIfam" id="TIGR00631">
    <property type="entry name" value="uvrb"/>
    <property type="match status" value="1"/>
</dbReference>
<comment type="subcellular location">
    <subcellularLocation>
        <location evidence="1 12 13">Cytoplasm</location>
    </subcellularLocation>
</comment>
<comment type="similarity">
    <text evidence="2 12 13">Belongs to the UvrB family.</text>
</comment>
<feature type="domain" description="Helicase ATP-binding" evidence="16">
    <location>
        <begin position="24"/>
        <end position="182"/>
    </location>
</feature>
<feature type="coiled-coil region" evidence="14">
    <location>
        <begin position="624"/>
        <end position="670"/>
    </location>
</feature>
<keyword evidence="12 13" id="KW-0742">SOS response</keyword>
<dbReference type="InterPro" id="IPR014001">
    <property type="entry name" value="Helicase_ATP-bd"/>
</dbReference>
<dbReference type="RefSeq" id="WP_135475613.1">
    <property type="nucleotide sequence ID" value="NZ_SIJK02000001.1"/>
</dbReference>
<reference evidence="18 19" key="1">
    <citation type="submission" date="2021-03" db="EMBL/GenBank/DDBJ databases">
        <authorList>
            <person name="Grouzdev D.S."/>
        </authorList>
    </citation>
    <scope>NUCLEOTIDE SEQUENCE [LARGE SCALE GENOMIC DNA]</scope>
    <source>
        <strain evidence="18 19">M50-1</strain>
    </source>
</reference>
<evidence type="ECO:0000256" key="5">
    <source>
        <dbReference type="ARBA" id="ARBA00022763"/>
    </source>
</evidence>
<keyword evidence="19" id="KW-1185">Reference proteome</keyword>
<proteinExistence type="inferred from homology"/>
<feature type="short sequence motif" description="Beta-hairpin" evidence="12">
    <location>
        <begin position="90"/>
        <end position="113"/>
    </location>
</feature>
<keyword evidence="3 12" id="KW-0963">Cytoplasm</keyword>
<dbReference type="InterPro" id="IPR041471">
    <property type="entry name" value="UvrB_inter"/>
</dbReference>
<dbReference type="CDD" id="cd17916">
    <property type="entry name" value="DEXHc_UvrB"/>
    <property type="match status" value="1"/>
</dbReference>
<evidence type="ECO:0000256" key="9">
    <source>
        <dbReference type="ARBA" id="ARBA00023204"/>
    </source>
</evidence>
<comment type="function">
    <text evidence="12">The UvrABC repair system catalyzes the recognition and processing of DNA lesions. A damage recognition complex composed of 2 UvrA and 2 UvrB subunits scans DNA for abnormalities. Upon binding of the UvrA(2)B(2) complex to a putative damaged site, the DNA wraps around one UvrB monomer. DNA wrap is dependent on ATP binding by UvrB and probably causes local melting of the DNA helix, facilitating insertion of UvrB beta-hairpin between the DNA strands. Then UvrB probes one DNA strand for the presence of a lesion. If a lesion is found the UvrA subunits dissociate and the UvrB-DNA preincision complex is formed. This complex is subsequently bound by UvrC and the second UvrB is released. If no lesion is found, the DNA wraps around the other UvrB subunit that will check the other stand for damage.</text>
</comment>
<feature type="domain" description="UVR" evidence="15">
    <location>
        <begin position="628"/>
        <end position="663"/>
    </location>
</feature>